<keyword evidence="4" id="KW-1185">Reference proteome</keyword>
<protein>
    <recommendedName>
        <fullName evidence="2">SPIN-DOC-like zinc-finger domain-containing protein</fullName>
    </recommendedName>
</protein>
<sequence length="445" mass="50136">MAYSPVTKPCKRPRSKQSEHRSFQAAWEEEYLFVEWPKEKATCLLCKEKVNVLKRYNLEWHYKTRHASYSENFPLHSQLRSAKVALLKQTLLSQQKLFLYQMKESEAVTEASFKICYLLAKHKKPFTEAELVKKCFLSAAEILFENYSNKSSILKEIGALQLSDSTCARRIEAMGENIQEQVIKAVRESPFFSIAMDESTDIGDVAQLLVRVRYLDQSLHPKELLCLLPLHGHTRGEDILDSICNYFETHHIPLDSLVSITTDGAPAMVLAFVYLARIYEQIAKRGCQSSQLLDCPDWKALVTKKRCSHCIVPGAGLMKVCRAPARTAPLLRGSAAYPPRACSKQKNQQKAQGKYSLSHGVHDLLKRSWAEMGCRRAACTAPFLCQGRLNMRRGVWSGALQPPASPHPACDRAPTEPAGVCTVHMRQRSSSPATGTPSRLLTEFH</sequence>
<organism evidence="3 4">
    <name type="scientific">Pleurodeles waltl</name>
    <name type="common">Iberian ribbed newt</name>
    <dbReference type="NCBI Taxonomy" id="8319"/>
    <lineage>
        <taxon>Eukaryota</taxon>
        <taxon>Metazoa</taxon>
        <taxon>Chordata</taxon>
        <taxon>Craniata</taxon>
        <taxon>Vertebrata</taxon>
        <taxon>Euteleostomi</taxon>
        <taxon>Amphibia</taxon>
        <taxon>Batrachia</taxon>
        <taxon>Caudata</taxon>
        <taxon>Salamandroidea</taxon>
        <taxon>Salamandridae</taxon>
        <taxon>Pleurodelinae</taxon>
        <taxon>Pleurodeles</taxon>
    </lineage>
</organism>
<accession>A0AAV7MIS8</accession>
<dbReference type="InterPro" id="IPR040647">
    <property type="entry name" value="SPIN-DOC_Znf-C2H2"/>
</dbReference>
<evidence type="ECO:0000256" key="1">
    <source>
        <dbReference type="SAM" id="MobiDB-lite"/>
    </source>
</evidence>
<dbReference type="PANTHER" id="PTHR45913:SF21">
    <property type="entry name" value="DUF4371 DOMAIN-CONTAINING PROTEIN"/>
    <property type="match status" value="1"/>
</dbReference>
<proteinExistence type="predicted"/>
<evidence type="ECO:0000313" key="3">
    <source>
        <dbReference type="EMBL" id="KAJ1103680.1"/>
    </source>
</evidence>
<feature type="domain" description="SPIN-DOC-like zinc-finger" evidence="2">
    <location>
        <begin position="24"/>
        <end position="70"/>
    </location>
</feature>
<dbReference type="EMBL" id="JANPWB010000013">
    <property type="protein sequence ID" value="KAJ1103680.1"/>
    <property type="molecule type" value="Genomic_DNA"/>
</dbReference>
<evidence type="ECO:0000313" key="4">
    <source>
        <dbReference type="Proteomes" id="UP001066276"/>
    </source>
</evidence>
<dbReference type="PANTHER" id="PTHR45913">
    <property type="entry name" value="EPM2A-INTERACTING PROTEIN 1"/>
    <property type="match status" value="1"/>
</dbReference>
<dbReference type="Proteomes" id="UP001066276">
    <property type="component" value="Chromosome 9"/>
</dbReference>
<reference evidence="3" key="1">
    <citation type="journal article" date="2022" name="bioRxiv">
        <title>Sequencing and chromosome-scale assembly of the giantPleurodeles waltlgenome.</title>
        <authorList>
            <person name="Brown T."/>
            <person name="Elewa A."/>
            <person name="Iarovenko S."/>
            <person name="Subramanian E."/>
            <person name="Araus A.J."/>
            <person name="Petzold A."/>
            <person name="Susuki M."/>
            <person name="Suzuki K.-i.T."/>
            <person name="Hayashi T."/>
            <person name="Toyoda A."/>
            <person name="Oliveira C."/>
            <person name="Osipova E."/>
            <person name="Leigh N.D."/>
            <person name="Simon A."/>
            <person name="Yun M.H."/>
        </authorList>
    </citation>
    <scope>NUCLEOTIDE SEQUENCE</scope>
    <source>
        <strain evidence="3">20211129_DDA</strain>
        <tissue evidence="3">Liver</tissue>
    </source>
</reference>
<dbReference type="Pfam" id="PF18658">
    <property type="entry name" value="zf-C2H2_12"/>
    <property type="match status" value="1"/>
</dbReference>
<gene>
    <name evidence="3" type="ORF">NDU88_001101</name>
</gene>
<feature type="region of interest" description="Disordered" evidence="1">
    <location>
        <begin position="426"/>
        <end position="445"/>
    </location>
</feature>
<dbReference type="AlphaFoldDB" id="A0AAV7MIS8"/>
<feature type="compositionally biased region" description="Polar residues" evidence="1">
    <location>
        <begin position="428"/>
        <end position="439"/>
    </location>
</feature>
<comment type="caution">
    <text evidence="3">The sequence shown here is derived from an EMBL/GenBank/DDBJ whole genome shotgun (WGS) entry which is preliminary data.</text>
</comment>
<name>A0AAV7MIS8_PLEWA</name>
<evidence type="ECO:0000259" key="2">
    <source>
        <dbReference type="Pfam" id="PF18658"/>
    </source>
</evidence>